<dbReference type="Pfam" id="PF15317">
    <property type="entry name" value="Lbh"/>
    <property type="match status" value="1"/>
</dbReference>
<evidence type="ECO:0000259" key="2">
    <source>
        <dbReference type="Pfam" id="PF15317"/>
    </source>
</evidence>
<dbReference type="OrthoDB" id="9421103at2759"/>
<evidence type="ECO:0000313" key="3">
    <source>
        <dbReference type="EMBL" id="TFJ97587.1"/>
    </source>
</evidence>
<dbReference type="InterPro" id="IPR042945">
    <property type="entry name" value="LBH_dom_prot"/>
</dbReference>
<dbReference type="GO" id="GO:0005634">
    <property type="term" value="C:nucleus"/>
    <property type="evidence" value="ECO:0007669"/>
    <property type="project" value="TreeGrafter"/>
</dbReference>
<name>A0A4D9DMN4_9SAUR</name>
<dbReference type="AlphaFoldDB" id="A0A4D9DMN4"/>
<proteinExistence type="predicted"/>
<dbReference type="PANTHER" id="PTHR14987">
    <property type="entry name" value="PROTEIN LBH-RELATED"/>
    <property type="match status" value="1"/>
</dbReference>
<feature type="region of interest" description="Disordered" evidence="1">
    <location>
        <begin position="204"/>
        <end position="234"/>
    </location>
</feature>
<sequence length="234" mass="25308">MAERTLDCGGAPSQAVLTPGEACNPIQLPVATPGRNSLARPHSTDQEMQWLSEVGRSPIQTEPPAQNQFFLEPCEMGKGAPTGSCEGLCKDPPEELCEAMCEDPPREPCEDPPREPCEVACVELCEDTPPWELCRDPPMEPSEGLCKEMCKDPPPRKPCEGPRGSPVQGKARLPSIVVEPTEVGEVESGELRWPPDDFLLLEGEDELFTDEEEQAAGPGPGPPALESTLDEVLL</sequence>
<dbReference type="EMBL" id="QXTE01000478">
    <property type="protein sequence ID" value="TFJ97587.1"/>
    <property type="molecule type" value="Genomic_DNA"/>
</dbReference>
<dbReference type="Proteomes" id="UP000297703">
    <property type="component" value="Unassembled WGS sequence"/>
</dbReference>
<organism evidence="3 4">
    <name type="scientific">Platysternon megacephalum</name>
    <name type="common">big-headed turtle</name>
    <dbReference type="NCBI Taxonomy" id="55544"/>
    <lineage>
        <taxon>Eukaryota</taxon>
        <taxon>Metazoa</taxon>
        <taxon>Chordata</taxon>
        <taxon>Craniata</taxon>
        <taxon>Vertebrata</taxon>
        <taxon>Euteleostomi</taxon>
        <taxon>Archelosauria</taxon>
        <taxon>Testudinata</taxon>
        <taxon>Testudines</taxon>
        <taxon>Cryptodira</taxon>
        <taxon>Durocryptodira</taxon>
        <taxon>Testudinoidea</taxon>
        <taxon>Platysternidae</taxon>
        <taxon>Platysternon</taxon>
    </lineage>
</organism>
<feature type="region of interest" description="Disordered" evidence="1">
    <location>
        <begin position="153"/>
        <end position="174"/>
    </location>
</feature>
<feature type="domain" description="LBH" evidence="2">
    <location>
        <begin position="141"/>
        <end position="207"/>
    </location>
</feature>
<evidence type="ECO:0000256" key="1">
    <source>
        <dbReference type="SAM" id="MobiDB-lite"/>
    </source>
</evidence>
<comment type="caution">
    <text evidence="3">The sequence shown here is derived from an EMBL/GenBank/DDBJ whole genome shotgun (WGS) entry which is preliminary data.</text>
</comment>
<dbReference type="InterPro" id="IPR038990">
    <property type="entry name" value="LBH_dom"/>
</dbReference>
<dbReference type="GO" id="GO:0045893">
    <property type="term" value="P:positive regulation of DNA-templated transcription"/>
    <property type="evidence" value="ECO:0007669"/>
    <property type="project" value="TreeGrafter"/>
</dbReference>
<reference evidence="3 4" key="2">
    <citation type="submission" date="2019-04" db="EMBL/GenBank/DDBJ databases">
        <title>The genome sequence of big-headed turtle.</title>
        <authorList>
            <person name="Gong S."/>
        </authorList>
    </citation>
    <scope>NUCLEOTIDE SEQUENCE [LARGE SCALE GENOMIC DNA]</scope>
    <source>
        <strain evidence="3">DO16091913</strain>
        <tissue evidence="3">Muscle</tissue>
    </source>
</reference>
<protein>
    <submittedName>
        <fullName evidence="3">Testis-specific Y-encoded-like protein 1</fullName>
    </submittedName>
</protein>
<reference evidence="3 4" key="1">
    <citation type="submission" date="2019-04" db="EMBL/GenBank/DDBJ databases">
        <title>Draft genome of the big-headed turtle Platysternon megacephalum.</title>
        <authorList>
            <person name="Gong S."/>
        </authorList>
    </citation>
    <scope>NUCLEOTIDE SEQUENCE [LARGE SCALE GENOMIC DNA]</scope>
    <source>
        <strain evidence="3">DO16091913</strain>
        <tissue evidence="3">Muscle</tissue>
    </source>
</reference>
<gene>
    <name evidence="3" type="ORF">DR999_PMT20586</name>
</gene>
<feature type="compositionally biased region" description="Acidic residues" evidence="1">
    <location>
        <begin position="204"/>
        <end position="214"/>
    </location>
</feature>
<evidence type="ECO:0000313" key="4">
    <source>
        <dbReference type="Proteomes" id="UP000297703"/>
    </source>
</evidence>
<accession>A0A4D9DMN4</accession>
<keyword evidence="4" id="KW-1185">Reference proteome</keyword>
<dbReference type="PANTHER" id="PTHR14987:SF1">
    <property type="entry name" value="LBH DOMAIN-CONTAINING PROTEIN 1"/>
    <property type="match status" value="1"/>
</dbReference>